<keyword evidence="2" id="KW-0862">Zinc</keyword>
<dbReference type="WBParaSite" id="PTRK_0000490700.1">
    <property type="protein sequence ID" value="PTRK_0000490700.1"/>
    <property type="gene ID" value="PTRK_0000490700"/>
</dbReference>
<feature type="domain" description="RING-type" evidence="4">
    <location>
        <begin position="133"/>
        <end position="179"/>
    </location>
</feature>
<dbReference type="AlphaFoldDB" id="A0A0N4ZBJ6"/>
<dbReference type="Pfam" id="PF13639">
    <property type="entry name" value="zf-RING_2"/>
    <property type="match status" value="1"/>
</dbReference>
<keyword evidence="1 3" id="KW-0479">Metal-binding</keyword>
<dbReference type="Proteomes" id="UP000038045">
    <property type="component" value="Unplaced"/>
</dbReference>
<dbReference type="InterPro" id="IPR001841">
    <property type="entry name" value="Znf_RING"/>
</dbReference>
<name>A0A0N4ZBJ6_PARTI</name>
<reference evidence="6" key="1">
    <citation type="submission" date="2017-02" db="UniProtKB">
        <authorList>
            <consortium name="WormBaseParasite"/>
        </authorList>
    </citation>
    <scope>IDENTIFICATION</scope>
</reference>
<dbReference type="Gene3D" id="3.30.40.10">
    <property type="entry name" value="Zinc/RING finger domain, C3HC4 (zinc finger)"/>
    <property type="match status" value="1"/>
</dbReference>
<dbReference type="SUPFAM" id="SSF57850">
    <property type="entry name" value="RING/U-box"/>
    <property type="match status" value="1"/>
</dbReference>
<proteinExistence type="predicted"/>
<organism evidence="5 6">
    <name type="scientific">Parastrongyloides trichosuri</name>
    <name type="common">Possum-specific nematode worm</name>
    <dbReference type="NCBI Taxonomy" id="131310"/>
    <lineage>
        <taxon>Eukaryota</taxon>
        <taxon>Metazoa</taxon>
        <taxon>Ecdysozoa</taxon>
        <taxon>Nematoda</taxon>
        <taxon>Chromadorea</taxon>
        <taxon>Rhabditida</taxon>
        <taxon>Tylenchina</taxon>
        <taxon>Panagrolaimomorpha</taxon>
        <taxon>Strongyloidoidea</taxon>
        <taxon>Strongyloididae</taxon>
        <taxon>Parastrongyloides</taxon>
    </lineage>
</organism>
<keyword evidence="1 3" id="KW-0863">Zinc-finger</keyword>
<accession>A0A0N4ZBJ6</accession>
<keyword evidence="5" id="KW-1185">Reference proteome</keyword>
<dbReference type="GO" id="GO:0008270">
    <property type="term" value="F:zinc ion binding"/>
    <property type="evidence" value="ECO:0007669"/>
    <property type="project" value="UniProtKB-KW"/>
</dbReference>
<evidence type="ECO:0000256" key="1">
    <source>
        <dbReference type="ARBA" id="ARBA00022771"/>
    </source>
</evidence>
<evidence type="ECO:0000313" key="5">
    <source>
        <dbReference type="Proteomes" id="UP000038045"/>
    </source>
</evidence>
<protein>
    <submittedName>
        <fullName evidence="6">RING-type domain-containing protein</fullName>
    </submittedName>
</protein>
<dbReference type="SMART" id="SM00184">
    <property type="entry name" value="RING"/>
    <property type="match status" value="1"/>
</dbReference>
<evidence type="ECO:0000313" key="6">
    <source>
        <dbReference type="WBParaSite" id="PTRK_0000490700.1"/>
    </source>
</evidence>
<dbReference type="InterPro" id="IPR013083">
    <property type="entry name" value="Znf_RING/FYVE/PHD"/>
</dbReference>
<evidence type="ECO:0000259" key="4">
    <source>
        <dbReference type="PROSITE" id="PS50089"/>
    </source>
</evidence>
<evidence type="ECO:0000256" key="2">
    <source>
        <dbReference type="ARBA" id="ARBA00022833"/>
    </source>
</evidence>
<evidence type="ECO:0000256" key="3">
    <source>
        <dbReference type="PROSITE-ProRule" id="PRU00175"/>
    </source>
</evidence>
<dbReference type="PROSITE" id="PS50089">
    <property type="entry name" value="ZF_RING_2"/>
    <property type="match status" value="1"/>
</dbReference>
<sequence>MKAFNVLVRCILVRNDKDSIDSRTKQRVLNIPKRNIEYIYVSFGGLERKCYERMYYGLRHSFVSTIKMTDSDNNKRKRLDVSLKLKHDSVGSKIGLPWKDPFEILKVDGYKITIKDGNKSEAIHFSNFKDNVCFLCKEPFSGSGSDHEMASLPCGHTMGRSCIQDYFLKSLSSKDCPICLIHISAAILCNKTSKNAVQNLNIEQVEDKNPYIKSDPEPLKNKIYFKDDTDHLLKEDASGCDSEISKKL</sequence>